<dbReference type="SUPFAM" id="SSF53335">
    <property type="entry name" value="S-adenosyl-L-methionine-dependent methyltransferases"/>
    <property type="match status" value="1"/>
</dbReference>
<proteinExistence type="inferred from homology"/>
<dbReference type="PROSITE" id="PS00093">
    <property type="entry name" value="N4_MTASE"/>
    <property type="match status" value="1"/>
</dbReference>
<keyword evidence="5" id="KW-0949">S-adenosyl-L-methionine</keyword>
<dbReference type="GO" id="GO:0015667">
    <property type="term" value="F:site-specific DNA-methyltransferase (cytosine-N4-specific) activity"/>
    <property type="evidence" value="ECO:0007669"/>
    <property type="project" value="UniProtKB-EC"/>
</dbReference>
<evidence type="ECO:0000256" key="8">
    <source>
        <dbReference type="ARBA" id="ARBA00049120"/>
    </source>
</evidence>
<reference evidence="10" key="1">
    <citation type="submission" date="2019-03" db="EMBL/GenBank/DDBJ databases">
        <title>Single cell metagenomics reveals metabolic interactions within the superorganism composed of flagellate Streblomastix strix and complex community of Bacteroidetes bacteria on its surface.</title>
        <authorList>
            <person name="Treitli S.C."/>
            <person name="Kolisko M."/>
            <person name="Husnik F."/>
            <person name="Keeling P."/>
            <person name="Hampl V."/>
        </authorList>
    </citation>
    <scope>NUCLEOTIDE SEQUENCE</scope>
    <source>
        <strain evidence="10">STM</strain>
    </source>
</reference>
<dbReference type="InterPro" id="IPR002941">
    <property type="entry name" value="DNA_methylase_N4/N6"/>
</dbReference>
<sequence length="280" mass="32768">MDFFQFINMKIDSCINSIIEGNCVEIMKNFDDNIIDLTITSPPYDDLRNYNGYIFPFEEIAKELFRITKHGGVVVWVVADATIDATETGTSFKQALYFKEIGFNLHDTMIFRKRNPIPQIYRKRYNNEFEYMFVFSKGIVKTHNPILVNCMHAGLELNGTTYKNYSKNEQVREKLANPVKDKKIKGNIWEYVVGKKQEDQEAKGHPAPFPCELVRDHIISWTNENDIVLDPMCGSGTTPRVAYELNRRYIGIDMSTEYCEITRQRVRMIEMQPRLMFEHQ</sequence>
<evidence type="ECO:0000256" key="5">
    <source>
        <dbReference type="ARBA" id="ARBA00022691"/>
    </source>
</evidence>
<dbReference type="GO" id="GO:0008170">
    <property type="term" value="F:N-methyltransferase activity"/>
    <property type="evidence" value="ECO:0007669"/>
    <property type="project" value="InterPro"/>
</dbReference>
<dbReference type="InterPro" id="IPR001091">
    <property type="entry name" value="RM_Methyltransferase"/>
</dbReference>
<dbReference type="Gene3D" id="3.40.50.150">
    <property type="entry name" value="Vaccinia Virus protein VP39"/>
    <property type="match status" value="1"/>
</dbReference>
<dbReference type="GO" id="GO:0032259">
    <property type="term" value="P:methylation"/>
    <property type="evidence" value="ECO:0007669"/>
    <property type="project" value="UniProtKB-KW"/>
</dbReference>
<evidence type="ECO:0000259" key="9">
    <source>
        <dbReference type="Pfam" id="PF01555"/>
    </source>
</evidence>
<keyword evidence="4 10" id="KW-0808">Transferase</keyword>
<comment type="caution">
    <text evidence="10">The sequence shown here is derived from an EMBL/GenBank/DDBJ whole genome shotgun (WGS) entry which is preliminary data.</text>
</comment>
<evidence type="ECO:0000256" key="2">
    <source>
        <dbReference type="ARBA" id="ARBA00012185"/>
    </source>
</evidence>
<comment type="catalytic activity">
    <reaction evidence="8">
        <text>a 2'-deoxycytidine in DNA + S-adenosyl-L-methionine = an N(4)-methyl-2'-deoxycytidine in DNA + S-adenosyl-L-homocysteine + H(+)</text>
        <dbReference type="Rhea" id="RHEA:16857"/>
        <dbReference type="Rhea" id="RHEA-COMP:11369"/>
        <dbReference type="Rhea" id="RHEA-COMP:13674"/>
        <dbReference type="ChEBI" id="CHEBI:15378"/>
        <dbReference type="ChEBI" id="CHEBI:57856"/>
        <dbReference type="ChEBI" id="CHEBI:59789"/>
        <dbReference type="ChEBI" id="CHEBI:85452"/>
        <dbReference type="ChEBI" id="CHEBI:137933"/>
        <dbReference type="EC" id="2.1.1.113"/>
    </reaction>
</comment>
<evidence type="ECO:0000256" key="1">
    <source>
        <dbReference type="ARBA" id="ARBA00010203"/>
    </source>
</evidence>
<comment type="similarity">
    <text evidence="1">Belongs to the N(4)/N(6)-methyltransferase family. N(4) subfamily.</text>
</comment>
<dbReference type="EMBL" id="SNRY01002340">
    <property type="protein sequence ID" value="KAA6325549.1"/>
    <property type="molecule type" value="Genomic_DNA"/>
</dbReference>
<feature type="domain" description="DNA methylase N-4/N-6" evidence="9">
    <location>
        <begin position="35"/>
        <end position="262"/>
    </location>
</feature>
<gene>
    <name evidence="10" type="ORF">EZS27_025250</name>
</gene>
<dbReference type="EC" id="2.1.1.113" evidence="2"/>
<evidence type="ECO:0000256" key="6">
    <source>
        <dbReference type="ARBA" id="ARBA00022747"/>
    </source>
</evidence>
<accession>A0A5J4QWA4</accession>
<dbReference type="GO" id="GO:0003677">
    <property type="term" value="F:DNA binding"/>
    <property type="evidence" value="ECO:0007669"/>
    <property type="project" value="UniProtKB-KW"/>
</dbReference>
<dbReference type="InterPro" id="IPR029063">
    <property type="entry name" value="SAM-dependent_MTases_sf"/>
</dbReference>
<evidence type="ECO:0000256" key="4">
    <source>
        <dbReference type="ARBA" id="ARBA00022679"/>
    </source>
</evidence>
<dbReference type="PRINTS" id="PR00508">
    <property type="entry name" value="S21N4MTFRASE"/>
</dbReference>
<evidence type="ECO:0000313" key="10">
    <source>
        <dbReference type="EMBL" id="KAA6325549.1"/>
    </source>
</evidence>
<dbReference type="AlphaFoldDB" id="A0A5J4QWA4"/>
<keyword evidence="6" id="KW-0680">Restriction system</keyword>
<keyword evidence="7" id="KW-0238">DNA-binding</keyword>
<evidence type="ECO:0000256" key="3">
    <source>
        <dbReference type="ARBA" id="ARBA00022603"/>
    </source>
</evidence>
<dbReference type="InterPro" id="IPR017985">
    <property type="entry name" value="MeTrfase_CN4_CS"/>
</dbReference>
<dbReference type="GO" id="GO:0009307">
    <property type="term" value="P:DNA restriction-modification system"/>
    <property type="evidence" value="ECO:0007669"/>
    <property type="project" value="UniProtKB-KW"/>
</dbReference>
<dbReference type="Pfam" id="PF01555">
    <property type="entry name" value="N6_N4_Mtase"/>
    <property type="match status" value="1"/>
</dbReference>
<protein>
    <recommendedName>
        <fullName evidence="2">site-specific DNA-methyltransferase (cytosine-N(4)-specific)</fullName>
        <ecNumber evidence="2">2.1.1.113</ecNumber>
    </recommendedName>
</protein>
<keyword evidence="3 10" id="KW-0489">Methyltransferase</keyword>
<organism evidence="10">
    <name type="scientific">termite gut metagenome</name>
    <dbReference type="NCBI Taxonomy" id="433724"/>
    <lineage>
        <taxon>unclassified sequences</taxon>
        <taxon>metagenomes</taxon>
        <taxon>organismal metagenomes</taxon>
    </lineage>
</organism>
<name>A0A5J4QWA4_9ZZZZ</name>
<evidence type="ECO:0000256" key="7">
    <source>
        <dbReference type="ARBA" id="ARBA00023125"/>
    </source>
</evidence>